<protein>
    <submittedName>
        <fullName evidence="2">Unhealthy ribosome biogenesis protein 2 homolog</fullName>
    </submittedName>
</protein>
<evidence type="ECO:0000259" key="1">
    <source>
        <dbReference type="Pfam" id="PF10441"/>
    </source>
</evidence>
<name>A0A480F0E5_PIG</name>
<dbReference type="EMBL" id="DQIR01133899">
    <property type="protein sequence ID" value="HDA89375.1"/>
    <property type="molecule type" value="Transcribed_RNA"/>
</dbReference>
<organism evidence="2">
    <name type="scientific">Sus scrofa</name>
    <name type="common">Pig</name>
    <dbReference type="NCBI Taxonomy" id="9823"/>
    <lineage>
        <taxon>Eukaryota</taxon>
        <taxon>Metazoa</taxon>
        <taxon>Chordata</taxon>
        <taxon>Craniata</taxon>
        <taxon>Vertebrata</taxon>
        <taxon>Euteleostomi</taxon>
        <taxon>Mammalia</taxon>
        <taxon>Eutheria</taxon>
        <taxon>Laurasiatheria</taxon>
        <taxon>Artiodactyla</taxon>
        <taxon>Suina</taxon>
        <taxon>Suidae</taxon>
        <taxon>Sus</taxon>
    </lineage>
</organism>
<dbReference type="PANTHER" id="PTHR15682:SF2">
    <property type="entry name" value="UNHEALTHY RIBOSOME BIOGENESIS PROTEIN 2 HOMOLOG"/>
    <property type="match status" value="1"/>
</dbReference>
<sequence length="1516" mass="168865">MAAVYSGISLKLKSKTTSWEDKLKLAHFAWISHQCVLPNKEQVLLDWARQSLVAFYKKKLELKEDIVERLWIYIDNILHSRKLQDLLKNGKTINLQISLIKILNERAAEFSLSGSQRNIGAVLSCCQGILSTPALAVIYTARQELVVDLLSQLCWSACRQPEAAMIPQLFEVIHLTLGHYLSIQQQQVNPRRAFGEVTGHLLQPCLVLRHLLLGGTWTQAGQGQLRPALGRDVRNQIEAMLRGGVFQPELLSSYKEELLEQQQSDTKMGAMKNLLTPMGTVTAGLVDPGYCEPALHAAVVASSVALLYKLFIDAYLKEGNQLLCFKALPRLFGCLRVSQLQEKQIKVLSASDWTTELLVLEQLLNSVASNNIYNIAADKIRHGEAQFHFYRHLAELLINHSQAPVPAWFRCLRVLMSLNHLILEPDLDDLLASAWVDAEVMECRTKKAQEVLVHTLFQTYARLRQAPRLFQELLGVMCRPAAEALRQPMLAVGPCTALRECLLELPPSQVLDTWDLVLERFQALVLPHLRGDADMAWKSLSLSSLLHCVMVHARVLDSSAPLPVVRRLQRTMEGMLQDLVKPLLDLLQEPRCSAPELWCQKVSDSALLLAHTWAQVDTVLGLSCSHYHAAAEPSSLPSLLPGVESQCWKKVEEFTVQFKSLGRYCFEQLHLQKMKKTLMQMSFQSAEALHALRQDAAYILDSGRASLTLGTAASWDGQVGTVSALTYPVAHWHLVVSNLPILISYLCPDDVRYVASILLRTLPVSKAQEDLAEEEADLTLGKISQAVLHSPLFPEMQSLHSAFFLCLAARCSSVLRSSAQENPTLLRQQLPWLFEEDHVVVAPWEDRFSKVVSEGAELRGEIAHNLLSLVRGDLCIQLEGEQLERLLGLLEVVSSLQLDSLSPPDHMHCFLLLLSTAVTTLGSSCPSSLALRFLVTCYQLLGYLQRGKSAQSALRTMYVSDVFEVTLTSLFRGSRRLLVDMDDPSWLEFLQVIGTFLEHLLQMLIQRKLSPGLNFGKIIAFLSRDDLCTEATSGKQGESQNPLGQQLLLVSLTRLCQVLGPLVREQRQHDEALEALPELLQQAVLQTGAVLQLCVAGRAQGQRLPSTIIASVSALLEADVAQRSTCSGTEVPRVTDGMLLPNSALYQTVYSQILSELPALAGDTLSLQAAVQFLTLFSLAPELHPKKESVFTSVFHSVRKVLADPTIPVQVVEDIEPHLGALFTQMLDVGTTEDFRLALQHILQGLDVSNTWKADQQVVLSAVTLIKLLLSCTLSGEKAGLFWRACPQMITALTLQTREACQEQPAALVVVGPVLDVLAGLLRQGEGAIGNPHHVSLAFGILLTVPLDHLKPPEYGRIFPRVHNVLFSVLQCHPKVMLKAIPSFLNCFNRLVFSVIHEGRQKDKGGPDDLPVVLECARLVQRMYSHVAARAEEFRVFSPFMVAQYVTEVQKVTLYPSVKGLLQEGIYLVLDLCLERDIQFLRVSLQPGVRDVFKELYGDYVKYHKAKHEGEKRYTV</sequence>
<feature type="domain" description="Nucleolar 27S pre-rRNA processing Urb2/Npa2 C-terminal" evidence="1">
    <location>
        <begin position="1314"/>
        <end position="1508"/>
    </location>
</feature>
<dbReference type="EMBL" id="DQIR01094970">
    <property type="protein sequence ID" value="HDA50446.1"/>
    <property type="molecule type" value="Transcribed_RNA"/>
</dbReference>
<dbReference type="InterPro" id="IPR052609">
    <property type="entry name" value="Ribosome_Biogenesis_Reg"/>
</dbReference>
<proteinExistence type="predicted"/>
<dbReference type="InterPro" id="IPR018849">
    <property type="entry name" value="Urb2/Npa2_C"/>
</dbReference>
<evidence type="ECO:0000313" key="2">
    <source>
        <dbReference type="EMBL" id="HCZ93454.1"/>
    </source>
</evidence>
<dbReference type="PANTHER" id="PTHR15682">
    <property type="entry name" value="UNHEALTHY RIBOSOME BIOGENESIS PROTEIN 2 HOMOLOG"/>
    <property type="match status" value="1"/>
</dbReference>
<accession>A0A480F0E5</accession>
<dbReference type="EMBL" id="DQIR01070605">
    <property type="protein sequence ID" value="HDA26081.1"/>
    <property type="molecule type" value="Transcribed_RNA"/>
</dbReference>
<reference evidence="2" key="1">
    <citation type="journal article" date="2019" name="PeerJ">
        <title>Genes of the pig, Sus scrofa, reconstructed with EvidentialGene.</title>
        <authorList>
            <person name="Gilbert D.G."/>
        </authorList>
    </citation>
    <scope>NUCLEOTIDE SEQUENCE</scope>
</reference>
<dbReference type="Pfam" id="PF10441">
    <property type="entry name" value="Urb2"/>
    <property type="match status" value="1"/>
</dbReference>
<dbReference type="EMBL" id="DQIR01037979">
    <property type="protein sequence ID" value="HCZ93454.1"/>
    <property type="molecule type" value="Transcribed_RNA"/>
</dbReference>